<dbReference type="Pfam" id="PF00620">
    <property type="entry name" value="RhoGAP"/>
    <property type="match status" value="1"/>
</dbReference>
<protein>
    <recommendedName>
        <fullName evidence="3">Rho-GAP domain-containing protein</fullName>
    </recommendedName>
</protein>
<organism evidence="4">
    <name type="scientific">Capitella teleta</name>
    <name type="common">Polychaete worm</name>
    <dbReference type="NCBI Taxonomy" id="283909"/>
    <lineage>
        <taxon>Eukaryota</taxon>
        <taxon>Metazoa</taxon>
        <taxon>Spiralia</taxon>
        <taxon>Lophotrochozoa</taxon>
        <taxon>Annelida</taxon>
        <taxon>Polychaeta</taxon>
        <taxon>Sedentaria</taxon>
        <taxon>Scolecida</taxon>
        <taxon>Capitellidae</taxon>
        <taxon>Capitella</taxon>
    </lineage>
</organism>
<evidence type="ECO:0000256" key="1">
    <source>
        <dbReference type="SAM" id="Coils"/>
    </source>
</evidence>
<reference evidence="6" key="1">
    <citation type="submission" date="2012-12" db="EMBL/GenBank/DDBJ databases">
        <authorList>
            <person name="Hellsten U."/>
            <person name="Grimwood J."/>
            <person name="Chapman J.A."/>
            <person name="Shapiro H."/>
            <person name="Aerts A."/>
            <person name="Otillar R.P."/>
            <person name="Terry A.Y."/>
            <person name="Boore J.L."/>
            <person name="Simakov O."/>
            <person name="Marletaz F."/>
            <person name="Cho S.-J."/>
            <person name="Edsinger-Gonzales E."/>
            <person name="Havlak P."/>
            <person name="Kuo D.-H."/>
            <person name="Larsson T."/>
            <person name="Lv J."/>
            <person name="Arendt D."/>
            <person name="Savage R."/>
            <person name="Osoegawa K."/>
            <person name="de Jong P."/>
            <person name="Lindberg D.R."/>
            <person name="Seaver E.C."/>
            <person name="Weisblat D.A."/>
            <person name="Putnam N.H."/>
            <person name="Grigoriev I.V."/>
            <person name="Rokhsar D.S."/>
        </authorList>
    </citation>
    <scope>NUCLEOTIDE SEQUENCE</scope>
    <source>
        <strain evidence="6">I ESC-2004</strain>
    </source>
</reference>
<reference evidence="4 6" key="2">
    <citation type="journal article" date="2013" name="Nature">
        <title>Insights into bilaterian evolution from three spiralian genomes.</title>
        <authorList>
            <person name="Simakov O."/>
            <person name="Marletaz F."/>
            <person name="Cho S.J."/>
            <person name="Edsinger-Gonzales E."/>
            <person name="Havlak P."/>
            <person name="Hellsten U."/>
            <person name="Kuo D.H."/>
            <person name="Larsson T."/>
            <person name="Lv J."/>
            <person name="Arendt D."/>
            <person name="Savage R."/>
            <person name="Osoegawa K."/>
            <person name="de Jong P."/>
            <person name="Grimwood J."/>
            <person name="Chapman J.A."/>
            <person name="Shapiro H."/>
            <person name="Aerts A."/>
            <person name="Otillar R.P."/>
            <person name="Terry A.Y."/>
            <person name="Boore J.L."/>
            <person name="Grigoriev I.V."/>
            <person name="Lindberg D.R."/>
            <person name="Seaver E.C."/>
            <person name="Weisblat D.A."/>
            <person name="Putnam N.H."/>
            <person name="Rokhsar D.S."/>
        </authorList>
    </citation>
    <scope>NUCLEOTIDE SEQUENCE</scope>
    <source>
        <strain evidence="4 6">I ESC-2004</strain>
    </source>
</reference>
<dbReference type="PROSITE" id="PS50238">
    <property type="entry name" value="RHOGAP"/>
    <property type="match status" value="1"/>
</dbReference>
<feature type="compositionally biased region" description="Basic residues" evidence="2">
    <location>
        <begin position="535"/>
        <end position="548"/>
    </location>
</feature>
<proteinExistence type="predicted"/>
<dbReference type="InterPro" id="IPR039102">
    <property type="entry name" value="FAM13"/>
</dbReference>
<feature type="compositionally biased region" description="Acidic residues" evidence="2">
    <location>
        <begin position="520"/>
        <end position="530"/>
    </location>
</feature>
<sequence>MENRNWFRIVQSSSSSSSSSSFTARALLLNAHPATSALQDAQTAINATIGKQRVKHKDPTPTPRPFLSTSMDKVRRLLSSPSSKRKSAVSNGNESVSKATKDAVSMIGFKASGGGYFGVALEEICQRESRDIPSLVTRTCSHVYNKGLHLEGLFRVNGNSRLVENLRLGFDGSGDADIEGAGDVMAVAGLLKLFLRELPSGLVPEALTTKFVLVQEDLGRQPQECLHELRRLLSQLPVYHYHTLKYLMRFLVLIAKNENFNKMGSMALGIVFGPNVFRCSAGIQGLREQGVTNHIMLQFIRDYDALFLAEAEESPHAKSFVPDLKKGRVAPPRPPPPRSEVAAPVPSPRKQRSKQELESNGIKEEADLLSTPRYSDEEFLDSQRAASPINLQDTDRSEKGMHQGALNALNTEVLEEAITSVVAERLFGSSSDDSLEAVPSTNLVPAPRKRRKEKMEGGITPQKEELISVKQRIQKFEIEDEFDGEKVKEISWKKQRAKSEAESQGIVISGPAPLGKNREEEEEDEEAEEGEGGKRRPIPHPRSPRKRPATSPESVIDDEGQTAQCCDSDDSGFGTIQRPQNTLNTFKRAPGPKNRRNPTRTSLKKNNNAVAMTIGAMETDFPPLPRGEQQREQDGPLGFLDLHSTLDESSNCGRDQDASSCGTCSLKAAKPYVPPLDLSILHEHGNGSEPIRADPGLSLSLQKLSQEDPAMLSPHTTNMNRKSSKCEDDQSALVKQLTKRIQSCKRKIKSFEESFELEVGYRPSQSDKASRPEIKKCIQDLAKARKELRRVKEEAEHSGIASTLSADPMTLPGSVSQGQTLDVLMSRLRVKRREGGRPEDLNAMTREQVHDEKLAVQKALLHFEGIHGR</sequence>
<evidence type="ECO:0000259" key="3">
    <source>
        <dbReference type="PROSITE" id="PS50238"/>
    </source>
</evidence>
<dbReference type="SUPFAM" id="SSF48350">
    <property type="entry name" value="GTPase activation domain, GAP"/>
    <property type="match status" value="1"/>
</dbReference>
<evidence type="ECO:0000313" key="6">
    <source>
        <dbReference type="Proteomes" id="UP000014760"/>
    </source>
</evidence>
<accession>R7VJT4</accession>
<dbReference type="PANTHER" id="PTHR15904">
    <property type="entry name" value="FAM13"/>
    <property type="match status" value="1"/>
</dbReference>
<dbReference type="EnsemblMetazoa" id="CapteT227273">
    <property type="protein sequence ID" value="CapteP227273"/>
    <property type="gene ID" value="CapteG227273"/>
</dbReference>
<feature type="compositionally biased region" description="Basic and acidic residues" evidence="2">
    <location>
        <begin position="353"/>
        <end position="366"/>
    </location>
</feature>
<feature type="coiled-coil region" evidence="1">
    <location>
        <begin position="734"/>
        <end position="798"/>
    </location>
</feature>
<dbReference type="InterPro" id="IPR000198">
    <property type="entry name" value="RhoGAP_dom"/>
</dbReference>
<keyword evidence="1" id="KW-0175">Coiled coil</keyword>
<dbReference type="EMBL" id="AMQN01017264">
    <property type="status" value="NOT_ANNOTATED_CDS"/>
    <property type="molecule type" value="Genomic_DNA"/>
</dbReference>
<dbReference type="HOGENOM" id="CLU_386980_0_0_1"/>
<feature type="domain" description="Rho-GAP" evidence="3">
    <location>
        <begin position="119"/>
        <end position="307"/>
    </location>
</feature>
<dbReference type="SMART" id="SM00324">
    <property type="entry name" value="RhoGAP"/>
    <property type="match status" value="1"/>
</dbReference>
<keyword evidence="6" id="KW-1185">Reference proteome</keyword>
<feature type="compositionally biased region" description="Polar residues" evidence="2">
    <location>
        <begin position="599"/>
        <end position="610"/>
    </location>
</feature>
<dbReference type="EMBL" id="KB292932">
    <property type="protein sequence ID" value="ELU16771.1"/>
    <property type="molecule type" value="Genomic_DNA"/>
</dbReference>
<feature type="region of interest" description="Disordered" evidence="2">
    <location>
        <begin position="319"/>
        <end position="401"/>
    </location>
</feature>
<dbReference type="AlphaFoldDB" id="R7VJT4"/>
<dbReference type="GO" id="GO:0007165">
    <property type="term" value="P:signal transduction"/>
    <property type="evidence" value="ECO:0007669"/>
    <property type="project" value="InterPro"/>
</dbReference>
<dbReference type="OrthoDB" id="185175at2759"/>
<feature type="non-terminal residue" evidence="4">
    <location>
        <position position="869"/>
    </location>
</feature>
<name>R7VJT4_CAPTE</name>
<feature type="region of interest" description="Disordered" evidence="2">
    <location>
        <begin position="51"/>
        <end position="71"/>
    </location>
</feature>
<dbReference type="STRING" id="283909.R7VJT4"/>
<dbReference type="OMA" id="FPDCIRD"/>
<gene>
    <name evidence="4" type="ORF">CAPTEDRAFT_227273</name>
</gene>
<dbReference type="CDD" id="cd00159">
    <property type="entry name" value="RhoGAP"/>
    <property type="match status" value="1"/>
</dbReference>
<feature type="region of interest" description="Disordered" evidence="2">
    <location>
        <begin position="430"/>
        <end position="639"/>
    </location>
</feature>
<dbReference type="InterPro" id="IPR008936">
    <property type="entry name" value="Rho_GTPase_activation_prot"/>
</dbReference>
<reference evidence="5" key="3">
    <citation type="submission" date="2015-06" db="UniProtKB">
        <authorList>
            <consortium name="EnsemblMetazoa"/>
        </authorList>
    </citation>
    <scope>IDENTIFICATION</scope>
</reference>
<evidence type="ECO:0000313" key="5">
    <source>
        <dbReference type="EnsemblMetazoa" id="CapteP227273"/>
    </source>
</evidence>
<dbReference type="Gene3D" id="1.10.555.10">
    <property type="entry name" value="Rho GTPase activation protein"/>
    <property type="match status" value="1"/>
</dbReference>
<evidence type="ECO:0000256" key="2">
    <source>
        <dbReference type="SAM" id="MobiDB-lite"/>
    </source>
</evidence>
<dbReference type="PANTHER" id="PTHR15904:SF17">
    <property type="entry name" value="RHO-GAP DOMAIN-CONTAINING PROTEIN"/>
    <property type="match status" value="1"/>
</dbReference>
<feature type="compositionally biased region" description="Basic and acidic residues" evidence="2">
    <location>
        <begin position="484"/>
        <end position="501"/>
    </location>
</feature>
<evidence type="ECO:0000313" key="4">
    <source>
        <dbReference type="EMBL" id="ELU16771.1"/>
    </source>
</evidence>
<dbReference type="Proteomes" id="UP000014760">
    <property type="component" value="Unassembled WGS sequence"/>
</dbReference>